<feature type="non-terminal residue" evidence="1">
    <location>
        <position position="38"/>
    </location>
</feature>
<gene>
    <name evidence="1" type="ORF">P669_1156</name>
</gene>
<name>A0ABC9V4G1_ACIBA</name>
<proteinExistence type="predicted"/>
<accession>A0ABC9V4G1</accession>
<dbReference type="EMBL" id="AYFO01000059">
    <property type="protein sequence ID" value="ETQ86296.1"/>
    <property type="molecule type" value="Genomic_DNA"/>
</dbReference>
<dbReference type="Proteomes" id="UP000018906">
    <property type="component" value="Unassembled WGS sequence"/>
</dbReference>
<organism evidence="1 2">
    <name type="scientific">Acinetobacter baumannii UH5307</name>
    <dbReference type="NCBI Taxonomy" id="1398973"/>
    <lineage>
        <taxon>Bacteria</taxon>
        <taxon>Pseudomonadati</taxon>
        <taxon>Pseudomonadota</taxon>
        <taxon>Gammaproteobacteria</taxon>
        <taxon>Moraxellales</taxon>
        <taxon>Moraxellaceae</taxon>
        <taxon>Acinetobacter</taxon>
        <taxon>Acinetobacter calcoaceticus/baumannii complex</taxon>
    </lineage>
</organism>
<protein>
    <submittedName>
        <fullName evidence="1">Uncharacterized protein</fullName>
    </submittedName>
</protein>
<sequence length="38" mass="4546">MVYRYGGLVRNEDNDSTNPFVEVLLIEIRKSDQWLFLD</sequence>
<evidence type="ECO:0000313" key="2">
    <source>
        <dbReference type="Proteomes" id="UP000018906"/>
    </source>
</evidence>
<dbReference type="AlphaFoldDB" id="A0ABC9V4G1"/>
<evidence type="ECO:0000313" key="1">
    <source>
        <dbReference type="EMBL" id="ETQ86296.1"/>
    </source>
</evidence>
<reference evidence="1 2" key="1">
    <citation type="journal article" date="2014" name="MBio">
        <title>New insights into dissemination and variation of the health care-associated pathogen Acinetobacter baumannii from genomic analysis.</title>
        <authorList>
            <person name="Wright M.S."/>
            <person name="Haft D.H."/>
            <person name="Harkins D.M."/>
            <person name="Perez F."/>
            <person name="Hujer K.M."/>
            <person name="Bajaksouzian S."/>
            <person name="Benard M.F."/>
            <person name="Jacobs M.R."/>
            <person name="Bonomo R.A."/>
            <person name="Adams M.D."/>
        </authorList>
    </citation>
    <scope>NUCLEOTIDE SEQUENCE [LARGE SCALE GENOMIC DNA]</scope>
    <source>
        <strain evidence="1 2">UH5307</strain>
    </source>
</reference>
<comment type="caution">
    <text evidence="1">The sequence shown here is derived from an EMBL/GenBank/DDBJ whole genome shotgun (WGS) entry which is preliminary data.</text>
</comment>